<evidence type="ECO:0000259" key="8">
    <source>
        <dbReference type="Pfam" id="PF00662"/>
    </source>
</evidence>
<feature type="transmembrane region" description="Helical" evidence="6">
    <location>
        <begin position="174"/>
        <end position="194"/>
    </location>
</feature>
<feature type="transmembrane region" description="Helical" evidence="6">
    <location>
        <begin position="432"/>
        <end position="452"/>
    </location>
</feature>
<evidence type="ECO:0000256" key="5">
    <source>
        <dbReference type="RuleBase" id="RU000320"/>
    </source>
</evidence>
<evidence type="ECO:0000256" key="1">
    <source>
        <dbReference type="ARBA" id="ARBA00004127"/>
    </source>
</evidence>
<dbReference type="PANTHER" id="PTHR42829:SF2">
    <property type="entry name" value="NADH-UBIQUINONE OXIDOREDUCTASE CHAIN 5"/>
    <property type="match status" value="1"/>
</dbReference>
<dbReference type="EMBL" id="DPBP01000029">
    <property type="protein sequence ID" value="HCE17622.1"/>
    <property type="molecule type" value="Genomic_DNA"/>
</dbReference>
<dbReference type="GO" id="GO:0015990">
    <property type="term" value="P:electron transport coupled proton transport"/>
    <property type="evidence" value="ECO:0007669"/>
    <property type="project" value="TreeGrafter"/>
</dbReference>
<feature type="transmembrane region" description="Helical" evidence="6">
    <location>
        <begin position="515"/>
        <end position="535"/>
    </location>
</feature>
<dbReference type="GO" id="GO:0016020">
    <property type="term" value="C:membrane"/>
    <property type="evidence" value="ECO:0007669"/>
    <property type="project" value="UniProtKB-SubCell"/>
</dbReference>
<feature type="transmembrane region" description="Helical" evidence="6">
    <location>
        <begin position="357"/>
        <end position="381"/>
    </location>
</feature>
<feature type="domain" description="NADH:quinone oxidoreductase/Mrp antiporter transmembrane" evidence="7">
    <location>
        <begin position="169"/>
        <end position="484"/>
    </location>
</feature>
<dbReference type="GO" id="GO:0003954">
    <property type="term" value="F:NADH dehydrogenase activity"/>
    <property type="evidence" value="ECO:0007669"/>
    <property type="project" value="TreeGrafter"/>
</dbReference>
<accession>A0A3D1JGH6</accession>
<reference evidence="9 10" key="1">
    <citation type="journal article" date="2018" name="Nat. Biotechnol.">
        <title>A standardized bacterial taxonomy based on genome phylogeny substantially revises the tree of life.</title>
        <authorList>
            <person name="Parks D.H."/>
            <person name="Chuvochina M."/>
            <person name="Waite D.W."/>
            <person name="Rinke C."/>
            <person name="Skarshewski A."/>
            <person name="Chaumeil P.A."/>
            <person name="Hugenholtz P."/>
        </authorList>
    </citation>
    <scope>NUCLEOTIDE SEQUENCE [LARGE SCALE GENOMIC DNA]</scope>
    <source>
        <strain evidence="9">UBA8781</strain>
    </source>
</reference>
<keyword evidence="4 6" id="KW-0472">Membrane</keyword>
<dbReference type="Proteomes" id="UP000264141">
    <property type="component" value="Unassembled WGS sequence"/>
</dbReference>
<comment type="caution">
    <text evidence="9">The sequence shown here is derived from an EMBL/GenBank/DDBJ whole genome shotgun (WGS) entry which is preliminary data.</text>
</comment>
<evidence type="ECO:0000259" key="7">
    <source>
        <dbReference type="Pfam" id="PF00361"/>
    </source>
</evidence>
<dbReference type="PRINTS" id="PR01435">
    <property type="entry name" value="NPOXDRDTASE5"/>
</dbReference>
<dbReference type="PANTHER" id="PTHR42829">
    <property type="entry name" value="NADH-UBIQUINONE OXIDOREDUCTASE CHAIN 5"/>
    <property type="match status" value="1"/>
</dbReference>
<feature type="transmembrane region" description="Helical" evidence="6">
    <location>
        <begin position="293"/>
        <end position="317"/>
    </location>
</feature>
<dbReference type="GO" id="GO:0008137">
    <property type="term" value="F:NADH dehydrogenase (ubiquinone) activity"/>
    <property type="evidence" value="ECO:0007669"/>
    <property type="project" value="InterPro"/>
</dbReference>
<dbReference type="STRING" id="229919.GCA_001050195_00641"/>
<feature type="transmembrane region" description="Helical" evidence="6">
    <location>
        <begin position="6"/>
        <end position="24"/>
    </location>
</feature>
<dbReference type="Pfam" id="PF00361">
    <property type="entry name" value="Proton_antipo_M"/>
    <property type="match status" value="1"/>
</dbReference>
<dbReference type="GO" id="GO:0042773">
    <property type="term" value="P:ATP synthesis coupled electron transport"/>
    <property type="evidence" value="ECO:0007669"/>
    <property type="project" value="InterPro"/>
</dbReference>
<organism evidence="9 10">
    <name type="scientific">Anaerolinea thermolimosa</name>
    <dbReference type="NCBI Taxonomy" id="229919"/>
    <lineage>
        <taxon>Bacteria</taxon>
        <taxon>Bacillati</taxon>
        <taxon>Chloroflexota</taxon>
        <taxon>Anaerolineae</taxon>
        <taxon>Anaerolineales</taxon>
        <taxon>Anaerolineaceae</taxon>
        <taxon>Anaerolinea</taxon>
    </lineage>
</organism>
<feature type="transmembrane region" description="Helical" evidence="6">
    <location>
        <begin position="568"/>
        <end position="587"/>
    </location>
</feature>
<name>A0A3D1JGH6_9CHLR</name>
<dbReference type="InterPro" id="IPR018393">
    <property type="entry name" value="NADHpl_OxRdtase_5_subgr"/>
</dbReference>
<dbReference type="Pfam" id="PF00662">
    <property type="entry name" value="Proton_antipo_N"/>
    <property type="match status" value="1"/>
</dbReference>
<feature type="transmembrane region" description="Helical" evidence="6">
    <location>
        <begin position="36"/>
        <end position="55"/>
    </location>
</feature>
<dbReference type="NCBIfam" id="TIGR01974">
    <property type="entry name" value="NDH_I_L"/>
    <property type="match status" value="1"/>
</dbReference>
<proteinExistence type="predicted"/>
<dbReference type="Gene3D" id="1.20.5.2700">
    <property type="match status" value="2"/>
</dbReference>
<feature type="domain" description="NADH-Ubiquinone oxidoreductase (complex I) chain 5 N-terminal" evidence="8">
    <location>
        <begin position="71"/>
        <end position="110"/>
    </location>
</feature>
<sequence>MTFETLVWLIPLAPLVAFGLIVLFTHPRRGLSHWTALVGAGVSFLASMILFVRAITTEGLAENPMQVALDWLPTGNTWLKIGALIDPVSAVTLFFVAWTVLMIFIYSVGYHNFGQPVGDHDQPGLPPHGATLREKKGGSRRVLSVEPMYSRFFALISLFAFAMFFLVISDNLLSLYIGWEIMGFCSYMLIGFWYGKKSARDAAVKAFLTTRVGDVFMLLGIVGLYSATGTLNYRAALGDPAVLERLAMTDSGVLGLSLAGLLGILLFIGTIGKSAQFPLHIWLPDAMEGPTPVSAMIHAATMVSAGVYLSIRIFPLVSAGWDGGTLTQAMQVMAFIGAFTALFSATIALVQPDIKRVLAYSTISQLGYMIAALGVGAYVAATFHLVTHAFFKALLFLGSGSVIHGMEHGVLHSREEIDPQNMFHMGGLRKKMPFTFWTFLIGGFALSGFPLVTAGFWSKDEILSGAFGGGNLAVFITLALAALLTAFYTMRQITLTFLGEPRSKAAEHAHESRPVMIVPLIVLAFFAVTAGWAGIPQKFPLLGGIIPNWFDEFVGSTLRGEALHTAESYLPLITSLVVSLGGLYLGWRVYRGVQKGHPDPLEKPLGFLYRVFYYKYGIDELYQAVLVKPAVWLAEVFTYRILDRLILDGIVDGIGKGAVWLGMVVRNYFDKPVVNGGGDGLSRGVRRSSEVLRLLQNGRVQYYMVLTLTMVVLAGALITVLFIQSGRLP</sequence>
<dbReference type="GO" id="GO:0012505">
    <property type="term" value="C:endomembrane system"/>
    <property type="evidence" value="ECO:0007669"/>
    <property type="project" value="UniProtKB-SubCell"/>
</dbReference>
<feature type="transmembrane region" description="Helical" evidence="6">
    <location>
        <begin position="215"/>
        <end position="233"/>
    </location>
</feature>
<feature type="transmembrane region" description="Helical" evidence="6">
    <location>
        <begin position="253"/>
        <end position="272"/>
    </location>
</feature>
<feature type="transmembrane region" description="Helical" evidence="6">
    <location>
        <begin position="702"/>
        <end position="723"/>
    </location>
</feature>
<dbReference type="AlphaFoldDB" id="A0A3D1JGH6"/>
<dbReference type="InterPro" id="IPR003945">
    <property type="entry name" value="NU5C-like"/>
</dbReference>
<feature type="transmembrane region" description="Helical" evidence="6">
    <location>
        <begin position="393"/>
        <end position="411"/>
    </location>
</feature>
<keyword evidence="3 6" id="KW-1133">Transmembrane helix</keyword>
<protein>
    <submittedName>
        <fullName evidence="9">NADH-quinone oxidoreductase subunit L</fullName>
    </submittedName>
</protein>
<feature type="transmembrane region" description="Helical" evidence="6">
    <location>
        <begin position="472"/>
        <end position="494"/>
    </location>
</feature>
<feature type="transmembrane region" description="Helical" evidence="6">
    <location>
        <begin position="81"/>
        <end position="106"/>
    </location>
</feature>
<evidence type="ECO:0000313" key="9">
    <source>
        <dbReference type="EMBL" id="HCE17622.1"/>
    </source>
</evidence>
<dbReference type="PRINTS" id="PR01434">
    <property type="entry name" value="NADHDHGNASE5"/>
</dbReference>
<gene>
    <name evidence="9" type="ORF">DEQ80_07160</name>
</gene>
<evidence type="ECO:0000256" key="2">
    <source>
        <dbReference type="ARBA" id="ARBA00022692"/>
    </source>
</evidence>
<evidence type="ECO:0000313" key="10">
    <source>
        <dbReference type="Proteomes" id="UP000264141"/>
    </source>
</evidence>
<feature type="transmembrane region" description="Helical" evidence="6">
    <location>
        <begin position="149"/>
        <end position="168"/>
    </location>
</feature>
<evidence type="ECO:0000256" key="4">
    <source>
        <dbReference type="ARBA" id="ARBA00023136"/>
    </source>
</evidence>
<evidence type="ECO:0000256" key="3">
    <source>
        <dbReference type="ARBA" id="ARBA00022989"/>
    </source>
</evidence>
<feature type="transmembrane region" description="Helical" evidence="6">
    <location>
        <begin position="329"/>
        <end position="350"/>
    </location>
</feature>
<comment type="subcellular location">
    <subcellularLocation>
        <location evidence="1">Endomembrane system</location>
        <topology evidence="1">Multi-pass membrane protein</topology>
    </subcellularLocation>
    <subcellularLocation>
        <location evidence="5">Membrane</location>
        <topology evidence="5">Multi-pass membrane protein</topology>
    </subcellularLocation>
</comment>
<keyword evidence="2 5" id="KW-0812">Transmembrane</keyword>
<dbReference type="InterPro" id="IPR001516">
    <property type="entry name" value="Proton_antipo_N"/>
</dbReference>
<evidence type="ECO:0000256" key="6">
    <source>
        <dbReference type="SAM" id="Phobius"/>
    </source>
</evidence>
<dbReference type="NCBIfam" id="NF005141">
    <property type="entry name" value="PRK06590.1"/>
    <property type="match status" value="1"/>
</dbReference>
<dbReference type="InterPro" id="IPR001750">
    <property type="entry name" value="ND/Mrp_TM"/>
</dbReference>